<organism evidence="1 2">
    <name type="scientific">Bombella pollinis</name>
    <dbReference type="NCBI Taxonomy" id="2967337"/>
    <lineage>
        <taxon>Bacteria</taxon>
        <taxon>Pseudomonadati</taxon>
        <taxon>Pseudomonadota</taxon>
        <taxon>Alphaproteobacteria</taxon>
        <taxon>Acetobacterales</taxon>
        <taxon>Acetobacteraceae</taxon>
        <taxon>Bombella</taxon>
    </lineage>
</organism>
<gene>
    <name evidence="1" type="ORF">NQF89_06695</name>
</gene>
<evidence type="ECO:0000313" key="2">
    <source>
        <dbReference type="Proteomes" id="UP001165575"/>
    </source>
</evidence>
<dbReference type="InterPro" id="IPR010982">
    <property type="entry name" value="Lambda_DNA-bd_dom_sf"/>
</dbReference>
<name>A0ABT3WLW3_9PROT</name>
<reference evidence="1 2" key="1">
    <citation type="submission" date="2022-07" db="EMBL/GenBank/DDBJ databases">
        <title>Bombella genomes.</title>
        <authorList>
            <person name="Harer L."/>
            <person name="Styblova S."/>
            <person name="Ehrmann M."/>
        </authorList>
    </citation>
    <scope>NUCLEOTIDE SEQUENCE [LARGE SCALE GENOMIC DNA]</scope>
    <source>
        <strain evidence="1 2">TMW 2.2556</strain>
    </source>
</reference>
<evidence type="ECO:0000313" key="1">
    <source>
        <dbReference type="EMBL" id="MCX5620107.1"/>
    </source>
</evidence>
<dbReference type="Proteomes" id="UP001165575">
    <property type="component" value="Unassembled WGS sequence"/>
</dbReference>
<dbReference type="RefSeq" id="WP_266137825.1">
    <property type="nucleotide sequence ID" value="NZ_JANIDX010000006.1"/>
</dbReference>
<evidence type="ECO:0008006" key="3">
    <source>
        <dbReference type="Google" id="ProtNLM"/>
    </source>
</evidence>
<protein>
    <recommendedName>
        <fullName evidence="3">XRE family transcriptional regulator</fullName>
    </recommendedName>
</protein>
<accession>A0ABT3WLW3</accession>
<proteinExistence type="predicted"/>
<sequence>MGDNAFIDRISAYGRIRRMIKDKYGNQRNCACALGISESHLSDMLNARCELSAALLSAAGLVRRTVYQVLIQESHNDPAIDVPTLKRSSQ</sequence>
<dbReference type="SUPFAM" id="SSF47413">
    <property type="entry name" value="lambda repressor-like DNA-binding domains"/>
    <property type="match status" value="1"/>
</dbReference>
<comment type="caution">
    <text evidence="1">The sequence shown here is derived from an EMBL/GenBank/DDBJ whole genome shotgun (WGS) entry which is preliminary data.</text>
</comment>
<keyword evidence="2" id="KW-1185">Reference proteome</keyword>
<dbReference type="EMBL" id="JANIDX010000006">
    <property type="protein sequence ID" value="MCX5620107.1"/>
    <property type="molecule type" value="Genomic_DNA"/>
</dbReference>